<evidence type="ECO:0000313" key="4">
    <source>
        <dbReference type="EMBL" id="OMJ87284.1"/>
    </source>
</evidence>
<sequence>MGCSQISQSQGSYPGIFYSAIAPVDQGDGLAEIAGATIKALEEDFELTTAVEISVSCEITEPNDCMIVFYSDDEELKEIGRTEIQKLTQSPNFVTTFRVTYSFEKQSNYRFDLYGMKHSNTKSLLRQAPLGNAKYSIHEIVCAPDKKLTRELSKGGTITVFSEELSKLNHKIKLKLGFECKKKAAGVFSVRILRSGNNRDIPVYITEGIDGIPCSWESFEVTVNKFCHGEEDNPVKLEIIRRDLANRVICETVVTLAEIRENPTLEKNIDNGKFRGKIKILDFVYAQKPTFLDYVYGGCEVSLIIGIDFTKSNGTQNSIKSLHHLSDDRPNEYLQAIRAVGEVLQYYDSDKKIPVFGFGARLPPHQSVVSHCFALNGNIFSPEVDGIDEVIKCYEKTLSEIALHGPTAFSQLITEIIKYASATKTTQLEQKYYILLILTDGAISDIETTTSLIIKASELPISIVILGVGDDDFQSMEVLDADDNPLTNKKTGAVMKRDIVQFVPYAKFKSNPELLAKEVLYEIPNQLLNFMDEMDIKPNMPKKDNKGQIIGNKGRGSSIGSVDFLEKEKMKFVGKLEKLGFERWKIMRAIENGIACKSIELAIEKMNLIGSENRKYFKDRKGEICPNCQVNKINSFNSDCCHLICCSLCVEEYAKCPICKIPISNWKTAENQ</sequence>
<reference evidence="4 5" key="1">
    <citation type="submission" date="2016-11" db="EMBL/GenBank/DDBJ databases">
        <title>The macronuclear genome of Stentor coeruleus: a giant cell with tiny introns.</title>
        <authorList>
            <person name="Slabodnick M."/>
            <person name="Ruby J.G."/>
            <person name="Reiff S.B."/>
            <person name="Swart E.C."/>
            <person name="Gosai S."/>
            <person name="Prabakaran S."/>
            <person name="Witkowska E."/>
            <person name="Larue G.E."/>
            <person name="Fisher S."/>
            <person name="Freeman R.M."/>
            <person name="Gunawardena J."/>
            <person name="Chu W."/>
            <person name="Stover N.A."/>
            <person name="Gregory B.D."/>
            <person name="Nowacki M."/>
            <person name="Derisi J."/>
            <person name="Roy S.W."/>
            <person name="Marshall W.F."/>
            <person name="Sood P."/>
        </authorList>
    </citation>
    <scope>NUCLEOTIDE SEQUENCE [LARGE SCALE GENOMIC DNA]</scope>
    <source>
        <strain evidence="4">WM001</strain>
    </source>
</reference>
<evidence type="ECO:0000259" key="2">
    <source>
        <dbReference type="PROSITE" id="PS50089"/>
    </source>
</evidence>
<keyword evidence="5" id="KW-1185">Reference proteome</keyword>
<evidence type="ECO:0008006" key="6">
    <source>
        <dbReference type="Google" id="ProtNLM"/>
    </source>
</evidence>
<dbReference type="OrthoDB" id="287121at2759"/>
<dbReference type="PANTHER" id="PTHR10857">
    <property type="entry name" value="COPINE"/>
    <property type="match status" value="1"/>
</dbReference>
<dbReference type="InterPro" id="IPR013083">
    <property type="entry name" value="Znf_RING/FYVE/PHD"/>
</dbReference>
<dbReference type="InterPro" id="IPR010734">
    <property type="entry name" value="Copine_C"/>
</dbReference>
<name>A0A1R2CE46_9CILI</name>
<dbReference type="GO" id="GO:0005886">
    <property type="term" value="C:plasma membrane"/>
    <property type="evidence" value="ECO:0007669"/>
    <property type="project" value="TreeGrafter"/>
</dbReference>
<feature type="domain" description="VWFA" evidence="3">
    <location>
        <begin position="302"/>
        <end position="523"/>
    </location>
</feature>
<dbReference type="GO" id="GO:0008270">
    <property type="term" value="F:zinc ion binding"/>
    <property type="evidence" value="ECO:0007669"/>
    <property type="project" value="UniProtKB-KW"/>
</dbReference>
<dbReference type="PROSITE" id="PS50234">
    <property type="entry name" value="VWFA"/>
    <property type="match status" value="1"/>
</dbReference>
<gene>
    <name evidence="4" type="ORF">SteCoe_11055</name>
</gene>
<dbReference type="GO" id="GO:0005544">
    <property type="term" value="F:calcium-dependent phospholipid binding"/>
    <property type="evidence" value="ECO:0007669"/>
    <property type="project" value="InterPro"/>
</dbReference>
<evidence type="ECO:0000259" key="3">
    <source>
        <dbReference type="PROSITE" id="PS50234"/>
    </source>
</evidence>
<dbReference type="InterPro" id="IPR045052">
    <property type="entry name" value="Copine"/>
</dbReference>
<proteinExistence type="predicted"/>
<dbReference type="GO" id="GO:0071277">
    <property type="term" value="P:cellular response to calcium ion"/>
    <property type="evidence" value="ECO:0007669"/>
    <property type="project" value="TreeGrafter"/>
</dbReference>
<dbReference type="Pfam" id="PF07002">
    <property type="entry name" value="Copine"/>
    <property type="match status" value="1"/>
</dbReference>
<dbReference type="InterPro" id="IPR002035">
    <property type="entry name" value="VWF_A"/>
</dbReference>
<dbReference type="Gene3D" id="3.30.40.10">
    <property type="entry name" value="Zinc/RING finger domain, C3HC4 (zinc finger)"/>
    <property type="match status" value="1"/>
</dbReference>
<evidence type="ECO:0000256" key="1">
    <source>
        <dbReference type="PROSITE-ProRule" id="PRU00175"/>
    </source>
</evidence>
<dbReference type="EMBL" id="MPUH01000181">
    <property type="protein sequence ID" value="OMJ87284.1"/>
    <property type="molecule type" value="Genomic_DNA"/>
</dbReference>
<comment type="caution">
    <text evidence="4">The sequence shown here is derived from an EMBL/GenBank/DDBJ whole genome shotgun (WGS) entry which is preliminary data.</text>
</comment>
<accession>A0A1R2CE46</accession>
<dbReference type="InterPro" id="IPR036465">
    <property type="entry name" value="vWFA_dom_sf"/>
</dbReference>
<dbReference type="Proteomes" id="UP000187209">
    <property type="component" value="Unassembled WGS sequence"/>
</dbReference>
<dbReference type="InterPro" id="IPR001841">
    <property type="entry name" value="Znf_RING"/>
</dbReference>
<keyword evidence="1" id="KW-0479">Metal-binding</keyword>
<keyword evidence="1" id="KW-0863">Zinc-finger</keyword>
<feature type="domain" description="RING-type" evidence="2">
    <location>
        <begin position="625"/>
        <end position="660"/>
    </location>
</feature>
<evidence type="ECO:0000313" key="5">
    <source>
        <dbReference type="Proteomes" id="UP000187209"/>
    </source>
</evidence>
<protein>
    <recommendedName>
        <fullName evidence="6">RING-type domain-containing protein</fullName>
    </recommendedName>
</protein>
<dbReference type="SMART" id="SM00327">
    <property type="entry name" value="VWA"/>
    <property type="match status" value="1"/>
</dbReference>
<dbReference type="SUPFAM" id="SSF53300">
    <property type="entry name" value="vWA-like"/>
    <property type="match status" value="1"/>
</dbReference>
<keyword evidence="1" id="KW-0862">Zinc</keyword>
<dbReference type="AlphaFoldDB" id="A0A1R2CE46"/>
<dbReference type="PROSITE" id="PS50089">
    <property type="entry name" value="ZF_RING_2"/>
    <property type="match status" value="1"/>
</dbReference>
<dbReference type="PANTHER" id="PTHR10857:SF106">
    <property type="entry name" value="C2 DOMAIN-CONTAINING PROTEIN"/>
    <property type="match status" value="1"/>
</dbReference>
<organism evidence="4 5">
    <name type="scientific">Stentor coeruleus</name>
    <dbReference type="NCBI Taxonomy" id="5963"/>
    <lineage>
        <taxon>Eukaryota</taxon>
        <taxon>Sar</taxon>
        <taxon>Alveolata</taxon>
        <taxon>Ciliophora</taxon>
        <taxon>Postciliodesmatophora</taxon>
        <taxon>Heterotrichea</taxon>
        <taxon>Heterotrichida</taxon>
        <taxon>Stentoridae</taxon>
        <taxon>Stentor</taxon>
    </lineage>
</organism>